<keyword evidence="1" id="KW-1133">Transmembrane helix</keyword>
<sequence length="602" mass="67526">MGELSEDDVSLNDLGQGLRDIRSRLDRRETELSELKGQFGTLSGHLNTLRGATDELATTVRSVNDATTQLRTDLDGTKSDVGRLQADFTDFRSQYERDQAVLRAQFELDRITEDWRQKFGNRNKIRSLAGGLVRQLTPKLVRRQVLRTANLRSQVEAHLFHDPDFWLAHATLAVAARLDGDEELELSSMGQAQLLAPGKADLFFALAAARAGEHERAGTWMDGYLQRAVNPDRLGRDFLVVLDAVASRELGDHAHRYARQVMVRWAAEASAGSAAARASVHRWKPQLTKLLRKPGDHYAPLDQACGTRWQELEEGWRLATVATATLDHLRKEFPPPDGSTPASSHPYAEAAIDRLIDHLEPDEAALHTKIEWLRQFVDHRGDEAAAREEQELRRQVDAEVMDFGTLLDNAVFKPSRIALGDDARRLALMQVLPNLRAAAEEITAASRRHRQHAVRIAIEGWHTDLPTDPSQPVDASALADDLEADLLARTEEEAKKVDRNPVRLFGGGIGGAAFALVTPWVVAEALFWPVVLIGMALVGWGLMDLNRVPAQRRRIREAGVLQRRRAQHTLSQVLSQRIRFFSDWNTHLTRLHELRAWDPMGK</sequence>
<keyword evidence="1" id="KW-0472">Membrane</keyword>
<organism evidence="2 3">
    <name type="scientific">Streptomyces ossamyceticus</name>
    <dbReference type="NCBI Taxonomy" id="249581"/>
    <lineage>
        <taxon>Bacteria</taxon>
        <taxon>Bacillati</taxon>
        <taxon>Actinomycetota</taxon>
        <taxon>Actinomycetes</taxon>
        <taxon>Kitasatosporales</taxon>
        <taxon>Streptomycetaceae</taxon>
        <taxon>Streptomyces</taxon>
    </lineage>
</organism>
<evidence type="ECO:0000313" key="2">
    <source>
        <dbReference type="EMBL" id="MET9847949.1"/>
    </source>
</evidence>
<dbReference type="Proteomes" id="UP001550210">
    <property type="component" value="Unassembled WGS sequence"/>
</dbReference>
<evidence type="ECO:0000313" key="3">
    <source>
        <dbReference type="Proteomes" id="UP001550210"/>
    </source>
</evidence>
<evidence type="ECO:0008006" key="4">
    <source>
        <dbReference type="Google" id="ProtNLM"/>
    </source>
</evidence>
<gene>
    <name evidence="2" type="ORF">ABZZ21_26060</name>
</gene>
<reference evidence="2 3" key="1">
    <citation type="submission" date="2024-06" db="EMBL/GenBank/DDBJ databases">
        <title>The Natural Products Discovery Center: Release of the First 8490 Sequenced Strains for Exploring Actinobacteria Biosynthetic Diversity.</title>
        <authorList>
            <person name="Kalkreuter E."/>
            <person name="Kautsar S.A."/>
            <person name="Yang D."/>
            <person name="Bader C.D."/>
            <person name="Teijaro C.N."/>
            <person name="Fluegel L."/>
            <person name="Davis C.M."/>
            <person name="Simpson J.R."/>
            <person name="Lauterbach L."/>
            <person name="Steele A.D."/>
            <person name="Gui C."/>
            <person name="Meng S."/>
            <person name="Li G."/>
            <person name="Viehrig K."/>
            <person name="Ye F."/>
            <person name="Su P."/>
            <person name="Kiefer A.F."/>
            <person name="Nichols A."/>
            <person name="Cepeda A.J."/>
            <person name="Yan W."/>
            <person name="Fan B."/>
            <person name="Jiang Y."/>
            <person name="Adhikari A."/>
            <person name="Zheng C.-J."/>
            <person name="Schuster L."/>
            <person name="Cowan T.M."/>
            <person name="Smanski M.J."/>
            <person name="Chevrette M.G."/>
            <person name="De Carvalho L.P.S."/>
            <person name="Shen B."/>
        </authorList>
    </citation>
    <scope>NUCLEOTIDE SEQUENCE [LARGE SCALE GENOMIC DNA]</scope>
    <source>
        <strain evidence="2 3">NPDC006434</strain>
    </source>
</reference>
<name>A0ABV2V297_9ACTN</name>
<accession>A0ABV2V297</accession>
<keyword evidence="1" id="KW-0812">Transmembrane</keyword>
<keyword evidence="3" id="KW-1185">Reference proteome</keyword>
<dbReference type="EMBL" id="JBEXPZ010000035">
    <property type="protein sequence ID" value="MET9847949.1"/>
    <property type="molecule type" value="Genomic_DNA"/>
</dbReference>
<feature type="transmembrane region" description="Helical" evidence="1">
    <location>
        <begin position="527"/>
        <end position="546"/>
    </location>
</feature>
<evidence type="ECO:0000256" key="1">
    <source>
        <dbReference type="SAM" id="Phobius"/>
    </source>
</evidence>
<protein>
    <recommendedName>
        <fullName evidence="4">Chromosome partition protein Smc</fullName>
    </recommendedName>
</protein>
<dbReference type="RefSeq" id="WP_355399511.1">
    <property type="nucleotide sequence ID" value="NZ_JBEGHN010000045.1"/>
</dbReference>
<proteinExistence type="predicted"/>
<dbReference type="Gene3D" id="1.20.5.340">
    <property type="match status" value="1"/>
</dbReference>
<comment type="caution">
    <text evidence="2">The sequence shown here is derived from an EMBL/GenBank/DDBJ whole genome shotgun (WGS) entry which is preliminary data.</text>
</comment>